<dbReference type="EMBL" id="BAABNP010000002">
    <property type="protein sequence ID" value="GAA5339457.1"/>
    <property type="molecule type" value="Genomic_DNA"/>
</dbReference>
<evidence type="ECO:0000256" key="1">
    <source>
        <dbReference type="SAM" id="MobiDB-lite"/>
    </source>
</evidence>
<evidence type="ECO:0000259" key="2">
    <source>
        <dbReference type="Pfam" id="PF00814"/>
    </source>
</evidence>
<dbReference type="Gene3D" id="3.30.420.40">
    <property type="match status" value="2"/>
</dbReference>
<feature type="region of interest" description="Disordered" evidence="1">
    <location>
        <begin position="101"/>
        <end position="125"/>
    </location>
</feature>
<proteinExistence type="predicted"/>
<comment type="caution">
    <text evidence="3">The sequence shown here is derived from an EMBL/GenBank/DDBJ whole genome shotgun (WGS) entry which is preliminary data.</text>
</comment>
<dbReference type="InterPro" id="IPR043129">
    <property type="entry name" value="ATPase_NBD"/>
</dbReference>
<dbReference type="InterPro" id="IPR022496">
    <property type="entry name" value="T6A_TsaB"/>
</dbReference>
<dbReference type="InterPro" id="IPR000905">
    <property type="entry name" value="Gcp-like_dom"/>
</dbReference>
<gene>
    <name evidence="3" type="primary">tsaB</name>
    <name evidence="3" type="ORF">KACC15558_04970</name>
</gene>
<sequence>MIILGIDTSQAASVALIDSGTGEILAAEQAADQRHHVEFIGPALARVLARPEAPELVVTGTGPGPFTGLRVGIAAGIAVGLARDIPVRGLASQAAIAEEYRRSRDTDSTVGAGTGDSEESAPDERTAGLVLIAGDARRKEVYASVWDSGAETMLAGPLVAKPADLDTELTTHDINPAEVGERLGRGFALYPDILGEPTRPEIVDPRAEFLAFAAARALAAGAELSEPVPEYLREPDAAATPVRQSLLK</sequence>
<keyword evidence="4" id="KW-1185">Reference proteome</keyword>
<reference evidence="3 4" key="1">
    <citation type="submission" date="2024-02" db="EMBL/GenBank/DDBJ databases">
        <title>Characterization of antibiotic resistant novel bacterial strains and their environmental applications.</title>
        <authorList>
            <person name="Manzoor S."/>
            <person name="Abbas S."/>
            <person name="Arshad M."/>
            <person name="Li W.J."/>
            <person name="Ahmed I."/>
        </authorList>
    </citation>
    <scope>NUCLEOTIDE SEQUENCE [LARGE SCALE GENOMIC DNA]</scope>
    <source>
        <strain evidence="3 4">KACC 15558</strain>
    </source>
</reference>
<protein>
    <submittedName>
        <fullName evidence="3">tRNA (Adenosine(37)-N6)-threonylcarbamoyltransferase complex dimerization subunit type 1 TsaB</fullName>
    </submittedName>
</protein>
<accession>A0ABP9TXF6</accession>
<dbReference type="Proteomes" id="UP001498935">
    <property type="component" value="Unassembled WGS sequence"/>
</dbReference>
<dbReference type="SUPFAM" id="SSF53067">
    <property type="entry name" value="Actin-like ATPase domain"/>
    <property type="match status" value="2"/>
</dbReference>
<dbReference type="RefSeq" id="WP_342037088.1">
    <property type="nucleotide sequence ID" value="NZ_BAABBK010000002.1"/>
</dbReference>
<evidence type="ECO:0000313" key="3">
    <source>
        <dbReference type="EMBL" id="GAA5339457.1"/>
    </source>
</evidence>
<organism evidence="3 4">
    <name type="scientific">Brevibacterium ammoniilyticum</name>
    <dbReference type="NCBI Taxonomy" id="1046555"/>
    <lineage>
        <taxon>Bacteria</taxon>
        <taxon>Bacillati</taxon>
        <taxon>Actinomycetota</taxon>
        <taxon>Actinomycetes</taxon>
        <taxon>Micrococcales</taxon>
        <taxon>Brevibacteriaceae</taxon>
        <taxon>Brevibacterium</taxon>
    </lineage>
</organism>
<evidence type="ECO:0000313" key="4">
    <source>
        <dbReference type="Proteomes" id="UP001498935"/>
    </source>
</evidence>
<dbReference type="NCBIfam" id="TIGR03725">
    <property type="entry name" value="T6A_YeaZ"/>
    <property type="match status" value="1"/>
</dbReference>
<feature type="domain" description="Gcp-like" evidence="2">
    <location>
        <begin position="33"/>
        <end position="101"/>
    </location>
</feature>
<name>A0ABP9TXF6_9MICO</name>
<dbReference type="Pfam" id="PF00814">
    <property type="entry name" value="TsaD"/>
    <property type="match status" value="1"/>
</dbReference>